<dbReference type="EMBL" id="MPKA01000095">
    <property type="protein sequence ID" value="OLU44752.1"/>
    <property type="molecule type" value="Genomic_DNA"/>
</dbReference>
<name>A0A1U7NKL5_9FIRM</name>
<dbReference type="RefSeq" id="WP_076342091.1">
    <property type="nucleotide sequence ID" value="NZ_CAJTMI010000027.1"/>
</dbReference>
<dbReference type="GeneID" id="78276249"/>
<evidence type="ECO:0000313" key="2">
    <source>
        <dbReference type="EMBL" id="OLU44752.1"/>
    </source>
</evidence>
<dbReference type="Proteomes" id="UP000186705">
    <property type="component" value="Unassembled WGS sequence"/>
</dbReference>
<evidence type="ECO:0000256" key="1">
    <source>
        <dbReference type="SAM" id="Phobius"/>
    </source>
</evidence>
<reference evidence="2 3" key="1">
    <citation type="submission" date="2016-11" db="EMBL/GenBank/DDBJ databases">
        <title>Description of two novel members of the family Erysipelotrichaceae: Ileibacterium lipovorans gen. nov., sp. nov. and Dubosiella newyorkensis, gen. nov., sp. nov.</title>
        <authorList>
            <person name="Cox L.M."/>
            <person name="Sohn J."/>
            <person name="Tyrrell K.L."/>
            <person name="Citron D.M."/>
            <person name="Lawson P.A."/>
            <person name="Patel N.B."/>
            <person name="Iizumi T."/>
            <person name="Perez-Perez G.I."/>
            <person name="Goldstein E.J."/>
            <person name="Blaser M.J."/>
        </authorList>
    </citation>
    <scope>NUCLEOTIDE SEQUENCE [LARGE SCALE GENOMIC DNA]</scope>
    <source>
        <strain evidence="2 3">NYU-BL-A4</strain>
    </source>
</reference>
<dbReference type="OrthoDB" id="1656010at2"/>
<gene>
    <name evidence="2" type="ORF">BO225_09905</name>
</gene>
<keyword evidence="1" id="KW-0472">Membrane</keyword>
<proteinExistence type="predicted"/>
<dbReference type="AlphaFoldDB" id="A0A1U7NKL5"/>
<feature type="transmembrane region" description="Helical" evidence="1">
    <location>
        <begin position="7"/>
        <end position="28"/>
    </location>
</feature>
<keyword evidence="3" id="KW-1185">Reference proteome</keyword>
<organism evidence="2 3">
    <name type="scientific">Dubosiella newyorkensis</name>
    <dbReference type="NCBI Taxonomy" id="1862672"/>
    <lineage>
        <taxon>Bacteria</taxon>
        <taxon>Bacillati</taxon>
        <taxon>Bacillota</taxon>
        <taxon>Erysipelotrichia</taxon>
        <taxon>Erysipelotrichales</taxon>
        <taxon>Erysipelotrichaceae</taxon>
        <taxon>Dubosiella</taxon>
    </lineage>
</organism>
<keyword evidence="1" id="KW-1133">Transmembrane helix</keyword>
<dbReference type="Pfam" id="PF14270">
    <property type="entry name" value="DUF4358"/>
    <property type="match status" value="1"/>
</dbReference>
<sequence>MKIIKDYGLWLIKGGCILALLVLVAPLFQTEPMSNAPFDQVLQATIEGVDMSKYPQKDVLALKRYLDLDASMFEQIAFYRSDNAMDADELVLAKFNTEEAKKSFLDAIQKRIESQTTTYEGYAPEQYDLMKKGKLISHANYGLYVVGPQAEQIASQFEKSL</sequence>
<dbReference type="STRING" id="1862672.BO225_09905"/>
<comment type="caution">
    <text evidence="2">The sequence shown here is derived from an EMBL/GenBank/DDBJ whole genome shotgun (WGS) entry which is preliminary data.</text>
</comment>
<accession>A0A1U7NKL5</accession>
<dbReference type="InterPro" id="IPR025648">
    <property type="entry name" value="DUF4358"/>
</dbReference>
<evidence type="ECO:0008006" key="4">
    <source>
        <dbReference type="Google" id="ProtNLM"/>
    </source>
</evidence>
<evidence type="ECO:0000313" key="3">
    <source>
        <dbReference type="Proteomes" id="UP000186705"/>
    </source>
</evidence>
<keyword evidence="1" id="KW-0812">Transmembrane</keyword>
<protein>
    <recommendedName>
        <fullName evidence="4">DUF4358 domain-containing protein</fullName>
    </recommendedName>
</protein>